<dbReference type="SUPFAM" id="SSF54523">
    <property type="entry name" value="Pili subunits"/>
    <property type="match status" value="1"/>
</dbReference>
<dbReference type="PANTHER" id="PTHR30093">
    <property type="entry name" value="GENERAL SECRETION PATHWAY PROTEIN G"/>
    <property type="match status" value="1"/>
</dbReference>
<dbReference type="EMBL" id="SJPR01000001">
    <property type="protein sequence ID" value="TWT99695.1"/>
    <property type="molecule type" value="Genomic_DNA"/>
</dbReference>
<protein>
    <recommendedName>
        <fullName evidence="1">DUF1559 domain-containing protein</fullName>
    </recommendedName>
</protein>
<evidence type="ECO:0000313" key="2">
    <source>
        <dbReference type="EMBL" id="TWT99695.1"/>
    </source>
</evidence>
<reference evidence="2 3" key="1">
    <citation type="submission" date="2019-02" db="EMBL/GenBank/DDBJ databases">
        <title>Deep-cultivation of Planctomycetes and their phenomic and genomic characterization uncovers novel biology.</title>
        <authorList>
            <person name="Wiegand S."/>
            <person name="Jogler M."/>
            <person name="Boedeker C."/>
            <person name="Pinto D."/>
            <person name="Vollmers J."/>
            <person name="Rivas-Marin E."/>
            <person name="Kohn T."/>
            <person name="Peeters S.H."/>
            <person name="Heuer A."/>
            <person name="Rast P."/>
            <person name="Oberbeckmann S."/>
            <person name="Bunk B."/>
            <person name="Jeske O."/>
            <person name="Meyerdierks A."/>
            <person name="Storesund J.E."/>
            <person name="Kallscheuer N."/>
            <person name="Luecker S."/>
            <person name="Lage O.M."/>
            <person name="Pohl T."/>
            <person name="Merkel B.J."/>
            <person name="Hornburger P."/>
            <person name="Mueller R.-W."/>
            <person name="Bruemmer F."/>
            <person name="Labrenz M."/>
            <person name="Spormann A.M."/>
            <person name="Op Den Camp H."/>
            <person name="Overmann J."/>
            <person name="Amann R."/>
            <person name="Jetten M.S.M."/>
            <person name="Mascher T."/>
            <person name="Medema M.H."/>
            <person name="Devos D.P."/>
            <person name="Kaster A.-K."/>
            <person name="Ovreas L."/>
            <person name="Rohde M."/>
            <person name="Galperin M.Y."/>
            <person name="Jogler C."/>
        </authorList>
    </citation>
    <scope>NUCLEOTIDE SEQUENCE [LARGE SCALE GENOMIC DNA]</scope>
    <source>
        <strain evidence="2 3">Pla108</strain>
    </source>
</reference>
<dbReference type="InterPro" id="IPR045584">
    <property type="entry name" value="Pilin-like"/>
</dbReference>
<dbReference type="Proteomes" id="UP000317421">
    <property type="component" value="Unassembled WGS sequence"/>
</dbReference>
<dbReference type="PANTHER" id="PTHR30093:SF2">
    <property type="entry name" value="TYPE II SECRETION SYSTEM PROTEIN H"/>
    <property type="match status" value="1"/>
</dbReference>
<comment type="caution">
    <text evidence="2">The sequence shown here is derived from an EMBL/GenBank/DDBJ whole genome shotgun (WGS) entry which is preliminary data.</text>
</comment>
<dbReference type="InterPro" id="IPR011453">
    <property type="entry name" value="DUF1559"/>
</dbReference>
<name>A0A5C6AKJ7_9BACT</name>
<keyword evidence="3" id="KW-1185">Reference proteome</keyword>
<proteinExistence type="predicted"/>
<dbReference type="RefSeq" id="WP_146442866.1">
    <property type="nucleotide sequence ID" value="NZ_SJPR01000001.1"/>
</dbReference>
<gene>
    <name evidence="2" type="ORF">Pla108_06380</name>
</gene>
<feature type="domain" description="DUF1559" evidence="1">
    <location>
        <begin position="30"/>
        <end position="169"/>
    </location>
</feature>
<sequence>MKIVTKSTMYLACTTAVLTIGVLWFAVREAVEAARQSACQGHMNGLQSALRNYEALNGHYPPAYINGPDGKPWHSWRVLLLPFLGEEAVYDQYRFDEPWNGPNNQALADRISPNLFRCTNAPGGKREWNTNYVAVVGKETAFPGAETVASDDIKDGVENTILLVEIGNSDIHWMEPCDLQYRSLTLQTDPEKASSMSVSSRHPAGPGVVFADRITAYRIHSPLLLSTLRGLLTIAGGEEETKESLEGWDNSGRYLVEPPIASD</sequence>
<dbReference type="AlphaFoldDB" id="A0A5C6AKJ7"/>
<accession>A0A5C6AKJ7</accession>
<dbReference type="OrthoDB" id="270546at2"/>
<evidence type="ECO:0000259" key="1">
    <source>
        <dbReference type="Pfam" id="PF07596"/>
    </source>
</evidence>
<dbReference type="Pfam" id="PF07596">
    <property type="entry name" value="SBP_bac_10"/>
    <property type="match status" value="1"/>
</dbReference>
<organism evidence="2 3">
    <name type="scientific">Botrimarina colliarenosi</name>
    <dbReference type="NCBI Taxonomy" id="2528001"/>
    <lineage>
        <taxon>Bacteria</taxon>
        <taxon>Pseudomonadati</taxon>
        <taxon>Planctomycetota</taxon>
        <taxon>Planctomycetia</taxon>
        <taxon>Pirellulales</taxon>
        <taxon>Lacipirellulaceae</taxon>
        <taxon>Botrimarina</taxon>
    </lineage>
</organism>
<evidence type="ECO:0000313" key="3">
    <source>
        <dbReference type="Proteomes" id="UP000317421"/>
    </source>
</evidence>